<dbReference type="PANTHER" id="PTHR12606">
    <property type="entry name" value="SENTRIN/SUMO-SPECIFIC PROTEASE"/>
    <property type="match status" value="1"/>
</dbReference>
<dbReference type="InterPro" id="IPR038765">
    <property type="entry name" value="Papain-like_cys_pep_sf"/>
</dbReference>
<accession>A0A8T0PB77</accession>
<proteinExistence type="inferred from homology"/>
<protein>
    <recommendedName>
        <fullName evidence="5">Ubiquitin-like protease family profile domain-containing protein</fullName>
    </recommendedName>
</protein>
<keyword evidence="2" id="KW-0645">Protease</keyword>
<evidence type="ECO:0000256" key="4">
    <source>
        <dbReference type="ARBA" id="ARBA00022807"/>
    </source>
</evidence>
<dbReference type="GO" id="GO:0016926">
    <property type="term" value="P:protein desumoylation"/>
    <property type="evidence" value="ECO:0007669"/>
    <property type="project" value="TreeGrafter"/>
</dbReference>
<feature type="domain" description="Ubiquitin-like protease family profile" evidence="5">
    <location>
        <begin position="102"/>
        <end position="292"/>
    </location>
</feature>
<dbReference type="SUPFAM" id="SSF54001">
    <property type="entry name" value="Cysteine proteinases"/>
    <property type="match status" value="1"/>
</dbReference>
<dbReference type="PANTHER" id="PTHR12606:SF141">
    <property type="entry name" value="GH15225P-RELATED"/>
    <property type="match status" value="1"/>
</dbReference>
<dbReference type="AlphaFoldDB" id="A0A8T0PB77"/>
<sequence length="342" mass="38900">MSKKSDIMYNSKLQKSAFKGSAPQALCPAPSARSDVNDSQSFSFGAWDSTTGGKLPVHGPRRVVKPGPLFKGGCVTGSNTNKFHFSKSEIDNYNSIVKLALSEFQGEDAVNLSGVRCTFWALGDSLKPGGVVKSFVVSIFAYSLFSKPSGHPVNSRRHYFFSNIYDQLLKDVNEADQDVLARAFRRSSKARPLNQSNMLFYPTFFQNHWFGFVVDIKDRMYVILDSVFKKDDECQVFVRGRLRNSFEIHWDKYVGLDMGFENNEFVYLVVPEQSQENTTDSGIYCMMFLEHWMSTITSLTTIFSHTDIPHIRIKIANDLVFQPKNLGMKHRVVNFNVKIFCY</sequence>
<organism evidence="6 7">
    <name type="scientific">Panicum virgatum</name>
    <name type="common">Blackwell switchgrass</name>
    <dbReference type="NCBI Taxonomy" id="38727"/>
    <lineage>
        <taxon>Eukaryota</taxon>
        <taxon>Viridiplantae</taxon>
        <taxon>Streptophyta</taxon>
        <taxon>Embryophyta</taxon>
        <taxon>Tracheophyta</taxon>
        <taxon>Spermatophyta</taxon>
        <taxon>Magnoliopsida</taxon>
        <taxon>Liliopsida</taxon>
        <taxon>Poales</taxon>
        <taxon>Poaceae</taxon>
        <taxon>PACMAD clade</taxon>
        <taxon>Panicoideae</taxon>
        <taxon>Panicodae</taxon>
        <taxon>Paniceae</taxon>
        <taxon>Panicinae</taxon>
        <taxon>Panicum</taxon>
        <taxon>Panicum sect. Hiantes</taxon>
    </lineage>
</organism>
<dbReference type="GO" id="GO:0016929">
    <property type="term" value="F:deSUMOylase activity"/>
    <property type="evidence" value="ECO:0007669"/>
    <property type="project" value="TreeGrafter"/>
</dbReference>
<dbReference type="Gene3D" id="3.40.395.10">
    <property type="entry name" value="Adenoviral Proteinase, Chain A"/>
    <property type="match status" value="1"/>
</dbReference>
<reference evidence="6" key="1">
    <citation type="submission" date="2020-05" db="EMBL/GenBank/DDBJ databases">
        <title>WGS assembly of Panicum virgatum.</title>
        <authorList>
            <person name="Lovell J.T."/>
            <person name="Jenkins J."/>
            <person name="Shu S."/>
            <person name="Juenger T.E."/>
            <person name="Schmutz J."/>
        </authorList>
    </citation>
    <scope>NUCLEOTIDE SEQUENCE</scope>
    <source>
        <strain evidence="6">AP13</strain>
    </source>
</reference>
<evidence type="ECO:0000256" key="3">
    <source>
        <dbReference type="ARBA" id="ARBA00022801"/>
    </source>
</evidence>
<keyword evidence="3" id="KW-0378">Hydrolase</keyword>
<dbReference type="GO" id="GO:0005634">
    <property type="term" value="C:nucleus"/>
    <property type="evidence" value="ECO:0007669"/>
    <property type="project" value="TreeGrafter"/>
</dbReference>
<evidence type="ECO:0000313" key="7">
    <source>
        <dbReference type="Proteomes" id="UP000823388"/>
    </source>
</evidence>
<keyword evidence="4" id="KW-0788">Thiol protease</keyword>
<evidence type="ECO:0000313" key="6">
    <source>
        <dbReference type="EMBL" id="KAG2557919.1"/>
    </source>
</evidence>
<evidence type="ECO:0000259" key="5">
    <source>
        <dbReference type="PROSITE" id="PS50600"/>
    </source>
</evidence>
<dbReference type="InterPro" id="IPR003653">
    <property type="entry name" value="Peptidase_C48_C"/>
</dbReference>
<evidence type="ECO:0000256" key="2">
    <source>
        <dbReference type="ARBA" id="ARBA00022670"/>
    </source>
</evidence>
<dbReference type="Pfam" id="PF02902">
    <property type="entry name" value="Peptidase_C48"/>
    <property type="match status" value="1"/>
</dbReference>
<dbReference type="Proteomes" id="UP000823388">
    <property type="component" value="Chromosome 8N"/>
</dbReference>
<dbReference type="PROSITE" id="PS50600">
    <property type="entry name" value="ULP_PROTEASE"/>
    <property type="match status" value="1"/>
</dbReference>
<comment type="caution">
    <text evidence="6">The sequence shown here is derived from an EMBL/GenBank/DDBJ whole genome shotgun (WGS) entry which is preliminary data.</text>
</comment>
<gene>
    <name evidence="6" type="ORF">PVAP13_8NG131000</name>
</gene>
<evidence type="ECO:0000256" key="1">
    <source>
        <dbReference type="ARBA" id="ARBA00005234"/>
    </source>
</evidence>
<name>A0A8T0PB77_PANVG</name>
<keyword evidence="7" id="KW-1185">Reference proteome</keyword>
<comment type="similarity">
    <text evidence="1">Belongs to the peptidase C48 family.</text>
</comment>
<dbReference type="EMBL" id="CM029052">
    <property type="protein sequence ID" value="KAG2557919.1"/>
    <property type="molecule type" value="Genomic_DNA"/>
</dbReference>
<dbReference type="GO" id="GO:0006508">
    <property type="term" value="P:proteolysis"/>
    <property type="evidence" value="ECO:0007669"/>
    <property type="project" value="UniProtKB-KW"/>
</dbReference>